<evidence type="ECO:0000313" key="2">
    <source>
        <dbReference type="Proteomes" id="UP000630660"/>
    </source>
</evidence>
<organism evidence="1 2">
    <name type="scientific">candidate division WOR-3 bacterium</name>
    <dbReference type="NCBI Taxonomy" id="2052148"/>
    <lineage>
        <taxon>Bacteria</taxon>
        <taxon>Bacteria division WOR-3</taxon>
    </lineage>
</organism>
<dbReference type="Proteomes" id="UP000630660">
    <property type="component" value="Unassembled WGS sequence"/>
</dbReference>
<dbReference type="EMBL" id="WJKJ01000034">
    <property type="protein sequence ID" value="MBD3363816.1"/>
    <property type="molecule type" value="Genomic_DNA"/>
</dbReference>
<evidence type="ECO:0000313" key="1">
    <source>
        <dbReference type="EMBL" id="MBD3363816.1"/>
    </source>
</evidence>
<protein>
    <recommendedName>
        <fullName evidence="3">T9SS type A sorting domain-containing protein</fullName>
    </recommendedName>
</protein>
<proteinExistence type="predicted"/>
<sequence length="307" mass="34915">MKKILVMVVVCLSFVLMPGFTLTSIDANDFRGTSRLQADGLDTLELAEDEADKFNIYLCTWYLVVNAGDRLAVKFTPPNYPFRILEAAYVPVGSIDDSTYRETCTLIFYDEGMQGPGAQMGQRTASAEYPLWFNWFDVSDMNMVVESGSFYFAVQYHKANLPVFQYDLVKPLHHASWYYTQDQGWRSWDNVTLEDHPKPMGDTADLILRIKGSLPSGDILELEPDIMQPTTLKVSGDEIYYTVEQSDYIEITLWDAIGRKRADIHKGFMNPGEYSNNLNYSGLPRGIYYILMDAGDIHTGTKFTVLE</sequence>
<evidence type="ECO:0008006" key="3">
    <source>
        <dbReference type="Google" id="ProtNLM"/>
    </source>
</evidence>
<accession>A0A9D5K9L3</accession>
<name>A0A9D5K9L3_UNCW3</name>
<reference evidence="1" key="1">
    <citation type="submission" date="2019-11" db="EMBL/GenBank/DDBJ databases">
        <title>Microbial mats filling the niche in hypersaline microbial mats.</title>
        <authorList>
            <person name="Wong H.L."/>
            <person name="Macleod F.I."/>
            <person name="White R.A. III"/>
            <person name="Burns B.P."/>
        </authorList>
    </citation>
    <scope>NUCLEOTIDE SEQUENCE</scope>
    <source>
        <strain evidence="1">Bin_327</strain>
    </source>
</reference>
<comment type="caution">
    <text evidence="1">The sequence shown here is derived from an EMBL/GenBank/DDBJ whole genome shotgun (WGS) entry which is preliminary data.</text>
</comment>
<gene>
    <name evidence="1" type="ORF">GF359_01225</name>
</gene>
<dbReference type="AlphaFoldDB" id="A0A9D5K9L3"/>